<organism evidence="1 2">
    <name type="scientific">Alterirhizorhabdus solaris</name>
    <dbReference type="NCBI Taxonomy" id="2529389"/>
    <lineage>
        <taxon>Bacteria</taxon>
        <taxon>Pseudomonadati</taxon>
        <taxon>Pseudomonadota</taxon>
        <taxon>Alphaproteobacteria</taxon>
        <taxon>Sphingomonadales</taxon>
        <taxon>Rhizorhabdaceae</taxon>
        <taxon>Alterirhizorhabdus</taxon>
    </lineage>
</organism>
<dbReference type="SUPFAM" id="SSF53335">
    <property type="entry name" value="S-adenosyl-L-methionine-dependent methyltransferases"/>
    <property type="match status" value="1"/>
</dbReference>
<dbReference type="GO" id="GO:0008168">
    <property type="term" value="F:methyltransferase activity"/>
    <property type="evidence" value="ECO:0007669"/>
    <property type="project" value="UniProtKB-KW"/>
</dbReference>
<keyword evidence="1" id="KW-0808">Transferase</keyword>
<gene>
    <name evidence="1" type="ORF">FOY91_16130</name>
</gene>
<proteinExistence type="predicted"/>
<sequence length="325" mass="35819">MSLYLVSFSGRLEAHAEATRAELRKWGATNLWDDTWVVEMDRAPEECLPGFVQTEAAFAMPLQGADMFFSIGRAAGVPAQLVYTEHVAPQLLAADRGGALATIRYCNGGEAVFARAVDHYLATRRDSVWATDLCRLMAGHGSDKGIGWHTYTPFYQALFLGRRETLTALFELGLGTNNEDTPSNMGRHGTPGASLRGWRDFFPNARIYGADVDRRVLFAEDRIETFFVDQCDAETFAAMWAKLPDVELDVFVDDGLHTFDAARLTLDHAIGRVKSGGHYIIEDVLRQDVDAYLGLIAARGLPGMSIDIDHPANIYDNCLVVAAIP</sequence>
<evidence type="ECO:0000313" key="2">
    <source>
        <dbReference type="Proteomes" id="UP000318681"/>
    </source>
</evidence>
<keyword evidence="2" id="KW-1185">Reference proteome</keyword>
<name>A0A558QX33_9SPHN</name>
<dbReference type="AlphaFoldDB" id="A0A558QX33"/>
<reference evidence="1 2" key="1">
    <citation type="submission" date="2019-07" db="EMBL/GenBank/DDBJ databases">
        <title>Sphingomonas solaris sp. nov., isolated from a solar panel from Boston, Massachusetts.</title>
        <authorList>
            <person name="Tanner K."/>
            <person name="Pascual J."/>
            <person name="Mancuso C."/>
            <person name="Pereto J."/>
            <person name="Khalil A."/>
            <person name="Vilanova C."/>
        </authorList>
    </citation>
    <scope>NUCLEOTIDE SEQUENCE [LARGE SCALE GENOMIC DNA]</scope>
    <source>
        <strain evidence="1 2">R4DWN</strain>
    </source>
</reference>
<dbReference type="EMBL" id="VNIM01000080">
    <property type="protein sequence ID" value="TVV71700.1"/>
    <property type="molecule type" value="Genomic_DNA"/>
</dbReference>
<keyword evidence="1" id="KW-0489">Methyltransferase</keyword>
<dbReference type="GO" id="GO:0032259">
    <property type="term" value="P:methylation"/>
    <property type="evidence" value="ECO:0007669"/>
    <property type="project" value="UniProtKB-KW"/>
</dbReference>
<dbReference type="Proteomes" id="UP000318681">
    <property type="component" value="Unassembled WGS sequence"/>
</dbReference>
<dbReference type="OrthoDB" id="9816424at2"/>
<protein>
    <submittedName>
        <fullName evidence="1">Class I SAM-dependent methyltransferase</fullName>
    </submittedName>
</protein>
<dbReference type="Gene3D" id="3.40.50.150">
    <property type="entry name" value="Vaccinia Virus protein VP39"/>
    <property type="match status" value="1"/>
</dbReference>
<dbReference type="InterPro" id="IPR029063">
    <property type="entry name" value="SAM-dependent_MTases_sf"/>
</dbReference>
<accession>A0A558QX33</accession>
<evidence type="ECO:0000313" key="1">
    <source>
        <dbReference type="EMBL" id="TVV71700.1"/>
    </source>
</evidence>
<comment type="caution">
    <text evidence="1">The sequence shown here is derived from an EMBL/GenBank/DDBJ whole genome shotgun (WGS) entry which is preliminary data.</text>
</comment>
<dbReference type="RefSeq" id="WP_145154221.1">
    <property type="nucleotide sequence ID" value="NZ_VNIM01000080.1"/>
</dbReference>